<dbReference type="Proteomes" id="UP001234989">
    <property type="component" value="Chromosome 2"/>
</dbReference>
<reference evidence="1" key="1">
    <citation type="submission" date="2023-08" db="EMBL/GenBank/DDBJ databases">
        <title>A de novo genome assembly of Solanum verrucosum Schlechtendal, a Mexican diploid species geographically isolated from the other diploid A-genome species in potato relatives.</title>
        <authorList>
            <person name="Hosaka K."/>
        </authorList>
    </citation>
    <scope>NUCLEOTIDE SEQUENCE</scope>
    <source>
        <tissue evidence="1">Young leaves</tissue>
    </source>
</reference>
<accession>A0AAF0TEE7</accession>
<evidence type="ECO:0000313" key="2">
    <source>
        <dbReference type="Proteomes" id="UP001234989"/>
    </source>
</evidence>
<proteinExistence type="predicted"/>
<gene>
    <name evidence="1" type="ORF">MTR67_006818</name>
</gene>
<dbReference type="EMBL" id="CP133613">
    <property type="protein sequence ID" value="WMV13433.1"/>
    <property type="molecule type" value="Genomic_DNA"/>
</dbReference>
<keyword evidence="2" id="KW-1185">Reference proteome</keyword>
<name>A0AAF0TEE7_SOLVR</name>
<dbReference type="AlphaFoldDB" id="A0AAF0TEE7"/>
<sequence>MAKMMTQMDIFSKHVMGSVSKVVNAVGVSVVNPDDEHFEALYNEEVHFLADQGGGFCQNYPRPGGNQESMSVNGSNGSQVGHQDDIDNLNDVQEPNINNPNLMGGVGAIRLPPTEGNSVIHITSIMLQLLQLKELFNGLAHEDPHKHLRNFVDVCGPFSFKNISQESVRLRLFPLFIDGRGVQVAS</sequence>
<protein>
    <submittedName>
        <fullName evidence="1">Uncharacterized protein</fullName>
    </submittedName>
</protein>
<organism evidence="1 2">
    <name type="scientific">Solanum verrucosum</name>
    <dbReference type="NCBI Taxonomy" id="315347"/>
    <lineage>
        <taxon>Eukaryota</taxon>
        <taxon>Viridiplantae</taxon>
        <taxon>Streptophyta</taxon>
        <taxon>Embryophyta</taxon>
        <taxon>Tracheophyta</taxon>
        <taxon>Spermatophyta</taxon>
        <taxon>Magnoliopsida</taxon>
        <taxon>eudicotyledons</taxon>
        <taxon>Gunneridae</taxon>
        <taxon>Pentapetalae</taxon>
        <taxon>asterids</taxon>
        <taxon>lamiids</taxon>
        <taxon>Solanales</taxon>
        <taxon>Solanaceae</taxon>
        <taxon>Solanoideae</taxon>
        <taxon>Solaneae</taxon>
        <taxon>Solanum</taxon>
    </lineage>
</organism>
<evidence type="ECO:0000313" key="1">
    <source>
        <dbReference type="EMBL" id="WMV13433.1"/>
    </source>
</evidence>